<dbReference type="InterPro" id="IPR025963">
    <property type="entry name" value="FLgD_Tudor"/>
</dbReference>
<keyword evidence="9" id="KW-0969">Cilium</keyword>
<proteinExistence type="inferred from homology"/>
<dbReference type="Gene3D" id="2.60.40.4070">
    <property type="match status" value="1"/>
</dbReference>
<protein>
    <recommendedName>
        <fullName evidence="2 5">Basal-body rod modification protein FlgD</fullName>
    </recommendedName>
</protein>
<name>A0A6N6N5J2_9BACT</name>
<dbReference type="Pfam" id="PF03963">
    <property type="entry name" value="FlgD"/>
    <property type="match status" value="1"/>
</dbReference>
<evidence type="ECO:0000259" key="8">
    <source>
        <dbReference type="Pfam" id="PF13861"/>
    </source>
</evidence>
<dbReference type="InterPro" id="IPR005648">
    <property type="entry name" value="FlgD"/>
</dbReference>
<accession>A0A6N6N5J2</accession>
<dbReference type="Pfam" id="PF13861">
    <property type="entry name" value="FLgD_tudor"/>
    <property type="match status" value="1"/>
</dbReference>
<evidence type="ECO:0000313" key="10">
    <source>
        <dbReference type="Proteomes" id="UP000438699"/>
    </source>
</evidence>
<keyword evidence="10" id="KW-1185">Reference proteome</keyword>
<dbReference type="RefSeq" id="WP_151150378.1">
    <property type="nucleotide sequence ID" value="NZ_WAIE01000002.1"/>
</dbReference>
<feature type="domain" description="FlgD Tudor-like" evidence="8">
    <location>
        <begin position="91"/>
        <end position="217"/>
    </location>
</feature>
<feature type="region of interest" description="Disordered" evidence="6">
    <location>
        <begin position="1"/>
        <end position="25"/>
    </location>
</feature>
<evidence type="ECO:0000256" key="3">
    <source>
        <dbReference type="ARBA" id="ARBA00022795"/>
    </source>
</evidence>
<sequence length="226" mass="23906">MSIDVTSYLNATSSTTTSSSDSSSEVDYNDYLTLLATELQYQDPTEPMDNTEMINQLTSYSQLEQLTYMSDQLDTLTESIESVTSTAGLDYLGKEVLAVGSSVVVDGGDVTSLGYILGDDAEYVTLNIYDSSGNIVDTTTLGETESGEHVFQWDGQDEDGNAVDDGTYYVAVSAYDSDDASITSSTTASGTVVAVTQSSSGVILTLDDGREVNMLNVATTTASSDS</sequence>
<comment type="caution">
    <text evidence="9">The sequence shown here is derived from an EMBL/GenBank/DDBJ whole genome shotgun (WGS) entry which is preliminary data.</text>
</comment>
<dbReference type="AlphaFoldDB" id="A0A6N6N5J2"/>
<dbReference type="EMBL" id="WAIE01000002">
    <property type="protein sequence ID" value="KAB1442156.1"/>
    <property type="molecule type" value="Genomic_DNA"/>
</dbReference>
<evidence type="ECO:0000256" key="5">
    <source>
        <dbReference type="RuleBase" id="RU362076"/>
    </source>
</evidence>
<feature type="domain" description="FlgD/Vpr Ig-like" evidence="7">
    <location>
        <begin position="104"/>
        <end position="177"/>
    </location>
</feature>
<feature type="compositionally biased region" description="Low complexity" evidence="6">
    <location>
        <begin position="12"/>
        <end position="23"/>
    </location>
</feature>
<dbReference type="Gene3D" id="2.30.30.910">
    <property type="match status" value="1"/>
</dbReference>
<evidence type="ECO:0000259" key="7">
    <source>
        <dbReference type="Pfam" id="PF13860"/>
    </source>
</evidence>
<evidence type="ECO:0000256" key="1">
    <source>
        <dbReference type="ARBA" id="ARBA00010577"/>
    </source>
</evidence>
<gene>
    <name evidence="9" type="ORF">F8A88_06735</name>
</gene>
<evidence type="ECO:0000256" key="2">
    <source>
        <dbReference type="ARBA" id="ARBA00016013"/>
    </source>
</evidence>
<keyword evidence="9" id="KW-0282">Flagellum</keyword>
<comment type="function">
    <text evidence="4 5">Required for flagellar hook formation. May act as a scaffolding protein.</text>
</comment>
<dbReference type="Proteomes" id="UP000438699">
    <property type="component" value="Unassembled WGS sequence"/>
</dbReference>
<evidence type="ECO:0000256" key="4">
    <source>
        <dbReference type="ARBA" id="ARBA00024746"/>
    </source>
</evidence>
<dbReference type="GO" id="GO:0044781">
    <property type="term" value="P:bacterial-type flagellum organization"/>
    <property type="evidence" value="ECO:0007669"/>
    <property type="project" value="UniProtKB-UniRule"/>
</dbReference>
<keyword evidence="9" id="KW-0966">Cell projection</keyword>
<evidence type="ECO:0000313" key="9">
    <source>
        <dbReference type="EMBL" id="KAB1442156.1"/>
    </source>
</evidence>
<dbReference type="OrthoDB" id="9785233at2"/>
<dbReference type="InterPro" id="IPR025965">
    <property type="entry name" value="FlgD/Vpr_Ig-like"/>
</dbReference>
<feature type="compositionally biased region" description="Polar residues" evidence="6">
    <location>
        <begin position="1"/>
        <end position="11"/>
    </location>
</feature>
<organism evidence="9 10">
    <name type="scientific">Pseudodesulfovibrio senegalensis</name>
    <dbReference type="NCBI Taxonomy" id="1721087"/>
    <lineage>
        <taxon>Bacteria</taxon>
        <taxon>Pseudomonadati</taxon>
        <taxon>Thermodesulfobacteriota</taxon>
        <taxon>Desulfovibrionia</taxon>
        <taxon>Desulfovibrionales</taxon>
        <taxon>Desulfovibrionaceae</taxon>
    </lineage>
</organism>
<comment type="similarity">
    <text evidence="1 5">Belongs to the FlgD family.</text>
</comment>
<dbReference type="Pfam" id="PF13860">
    <property type="entry name" value="FlgD_ig"/>
    <property type="match status" value="1"/>
</dbReference>
<reference evidence="9 10" key="1">
    <citation type="journal article" date="2017" name="Int. J. Syst. Evol. Microbiol.">
        <title>Desulfovibrio senegalensis sp. nov., a mesophilic sulfate reducer isolated from marine sediment.</title>
        <authorList>
            <person name="Thioye A."/>
            <person name="Gam Z.B.A."/>
            <person name="Mbengue M."/>
            <person name="Cayol J.L."/>
            <person name="Joseph-Bartoli M."/>
            <person name="Toure-Kane C."/>
            <person name="Labat M."/>
        </authorList>
    </citation>
    <scope>NUCLEOTIDE SEQUENCE [LARGE SCALE GENOMIC DNA]</scope>
    <source>
        <strain evidence="9 10">DSM 101509</strain>
    </source>
</reference>
<keyword evidence="3 5" id="KW-1005">Bacterial flagellum biogenesis</keyword>
<evidence type="ECO:0000256" key="6">
    <source>
        <dbReference type="SAM" id="MobiDB-lite"/>
    </source>
</evidence>